<dbReference type="SUPFAM" id="SSF81296">
    <property type="entry name" value="E set domains"/>
    <property type="match status" value="2"/>
</dbReference>
<feature type="domain" description="Arrestin C-terminal-like" evidence="3">
    <location>
        <begin position="174"/>
        <end position="309"/>
    </location>
</feature>
<dbReference type="Pfam" id="PF02752">
    <property type="entry name" value="Arrestin_C"/>
    <property type="match status" value="1"/>
</dbReference>
<dbReference type="Proteomes" id="UP000085678">
    <property type="component" value="Unplaced"/>
</dbReference>
<dbReference type="InterPro" id="IPR011021">
    <property type="entry name" value="Arrestin-like_N"/>
</dbReference>
<proteinExistence type="inferred from homology"/>
<dbReference type="InterPro" id="IPR011022">
    <property type="entry name" value="Arrestin_C-like"/>
</dbReference>
<dbReference type="InterPro" id="IPR014752">
    <property type="entry name" value="Arrestin-like_C"/>
</dbReference>
<organism evidence="4 5">
    <name type="scientific">Lingula anatina</name>
    <name type="common">Brachiopod</name>
    <name type="synonym">Lingula unguis</name>
    <dbReference type="NCBI Taxonomy" id="7574"/>
    <lineage>
        <taxon>Eukaryota</taxon>
        <taxon>Metazoa</taxon>
        <taxon>Spiralia</taxon>
        <taxon>Lophotrochozoa</taxon>
        <taxon>Brachiopoda</taxon>
        <taxon>Linguliformea</taxon>
        <taxon>Lingulata</taxon>
        <taxon>Lingulida</taxon>
        <taxon>Linguloidea</taxon>
        <taxon>Lingulidae</taxon>
        <taxon>Lingula</taxon>
    </lineage>
</organism>
<comment type="similarity">
    <text evidence="1">Belongs to the arrestin family.</text>
</comment>
<dbReference type="OMA" id="AMRDESM"/>
<dbReference type="OrthoDB" id="7785529at2759"/>
<evidence type="ECO:0000256" key="2">
    <source>
        <dbReference type="SAM" id="MobiDB-lite"/>
    </source>
</evidence>
<dbReference type="STRING" id="7574.A0A1S3JUT6"/>
<feature type="region of interest" description="Disordered" evidence="2">
    <location>
        <begin position="384"/>
        <end position="425"/>
    </location>
</feature>
<dbReference type="InterPro" id="IPR050357">
    <property type="entry name" value="Arrestin_domain-protein"/>
</dbReference>
<dbReference type="AlphaFoldDB" id="A0A1S3JUT6"/>
<dbReference type="SMART" id="SM01017">
    <property type="entry name" value="Arrestin_C"/>
    <property type="match status" value="2"/>
</dbReference>
<name>A0A1S3JUT6_LINAN</name>
<dbReference type="InParanoid" id="A0A1S3JUT6"/>
<dbReference type="InterPro" id="IPR014756">
    <property type="entry name" value="Ig_E-set"/>
</dbReference>
<keyword evidence="4" id="KW-1185">Reference proteome</keyword>
<protein>
    <submittedName>
        <fullName evidence="5">Arrestin domain-containing protein 3</fullName>
    </submittedName>
</protein>
<gene>
    <name evidence="5" type="primary">LOC106176341</name>
</gene>
<accession>A0A1S3JUT6</accession>
<evidence type="ECO:0000259" key="3">
    <source>
        <dbReference type="SMART" id="SM01017"/>
    </source>
</evidence>
<dbReference type="KEGG" id="lak:106176341"/>
<dbReference type="PANTHER" id="PTHR11188">
    <property type="entry name" value="ARRESTIN DOMAIN CONTAINING PROTEIN"/>
    <property type="match status" value="1"/>
</dbReference>
<dbReference type="Pfam" id="PF00339">
    <property type="entry name" value="Arrestin_N"/>
    <property type="match status" value="1"/>
</dbReference>
<dbReference type="PANTHER" id="PTHR11188:SF144">
    <property type="entry name" value="ARRESTIN C-TERMINAL-LIKE DOMAIN-CONTAINING PROTEIN"/>
    <property type="match status" value="1"/>
</dbReference>
<dbReference type="GO" id="GO:0015031">
    <property type="term" value="P:protein transport"/>
    <property type="evidence" value="ECO:0007669"/>
    <property type="project" value="TreeGrafter"/>
</dbReference>
<evidence type="ECO:0000313" key="5">
    <source>
        <dbReference type="RefSeq" id="XP_013414135.1"/>
    </source>
</evidence>
<sequence>MDYIRKFDIELEKEHYYAGETLNGQIVVENIENIRVRGIKVFLRGKAHVEWKIMRSGERRTVKEDQYFIEDKQSVWGKEHNDHDDKSNPILHRGDHKFPFSFTLPESALPCSFESKIGTIRYYLRVTIDIPYYSPPQGLKYFTIIGPHIDCMDERYLTALTAEDKLTTCCFCCNKGPVVLKATLDRSGYCCGENIKLKAEVQNGSGNKVWLMVRLIQYVEYFINKGVLGLSKEIHHRVWEYKSDLVPAHHTTKFDDINTKLQVPVMPPTLIDVCKVIQIYYILRVSLGRDKAGEDLEIDFPMTIATVPFRIPNAPMPELKYEHGVDTAEGGMYISPEFQLGQVYDGTESGDETVLYRPVYACVPHEKITVTNVPNCHEVCQHRDREQSEESESNGDAIKMSEIPKNSKIGTACHKTDPCSSTAKV</sequence>
<evidence type="ECO:0000313" key="4">
    <source>
        <dbReference type="Proteomes" id="UP000085678"/>
    </source>
</evidence>
<dbReference type="GeneID" id="106176341"/>
<feature type="domain" description="Arrestin C-terminal-like" evidence="3">
    <location>
        <begin position="1"/>
        <end position="151"/>
    </location>
</feature>
<dbReference type="RefSeq" id="XP_013414135.1">
    <property type="nucleotide sequence ID" value="XM_013558681.1"/>
</dbReference>
<dbReference type="GO" id="GO:0005737">
    <property type="term" value="C:cytoplasm"/>
    <property type="evidence" value="ECO:0007669"/>
    <property type="project" value="TreeGrafter"/>
</dbReference>
<dbReference type="Gene3D" id="2.60.40.640">
    <property type="match status" value="2"/>
</dbReference>
<evidence type="ECO:0000256" key="1">
    <source>
        <dbReference type="ARBA" id="ARBA00005298"/>
    </source>
</evidence>
<reference evidence="5" key="1">
    <citation type="submission" date="2025-08" db="UniProtKB">
        <authorList>
            <consortium name="RefSeq"/>
        </authorList>
    </citation>
    <scope>IDENTIFICATION</scope>
    <source>
        <tissue evidence="5">Gonads</tissue>
    </source>
</reference>